<dbReference type="AlphaFoldDB" id="A0A1V4DI58"/>
<organism evidence="8 9">
    <name type="scientific">Vagococcus martis</name>
    <dbReference type="NCBI Taxonomy" id="1768210"/>
    <lineage>
        <taxon>Bacteria</taxon>
        <taxon>Bacillati</taxon>
        <taxon>Bacillota</taxon>
        <taxon>Bacilli</taxon>
        <taxon>Lactobacillales</taxon>
        <taxon>Enterococcaceae</taxon>
        <taxon>Vagococcus</taxon>
    </lineage>
</organism>
<protein>
    <recommendedName>
        <fullName evidence="6">Lipoprotein</fullName>
    </recommendedName>
</protein>
<dbReference type="Proteomes" id="UP000189970">
    <property type="component" value="Unassembled WGS sequence"/>
</dbReference>
<feature type="lipid moiety-binding region" description="S-diacylglycerol cysteine" evidence="7">
    <location>
        <position position="21"/>
    </location>
</feature>
<sequence>MKKFVGYIVAVAAVLLVITGCGSGNKEATSESKDGKEVTVKLGVVGSDTDVWDDVQKRLKDEGINLEYVKFTDYSQPNVALDSGDIDLNSFQHQIFLDNFNKEHGTDLVSIGNTVNAPLGIYSEKIKDVKELKDGDTISIPNDVTNGGRALLLLQTAGLIKVDPAKKQSPTVSDITENKLNLNIEELDASQTPRSLQDVAAAIINSGVAVDAGYNPTKDAIFLEPVDDTSKPYVNIIVARKEDEDNETYQKIVDAYQTEDTKKVIEETSKGSSIPAWDTFGKK</sequence>
<dbReference type="CDD" id="cd13596">
    <property type="entry name" value="PBP2_lipoprotein_GmpC"/>
    <property type="match status" value="1"/>
</dbReference>
<evidence type="ECO:0000256" key="5">
    <source>
        <dbReference type="ARBA" id="ARBA00023288"/>
    </source>
</evidence>
<comment type="subcellular location">
    <subcellularLocation>
        <location evidence="1">Membrane</location>
        <topology evidence="1">Lipid-anchor</topology>
    </subcellularLocation>
</comment>
<dbReference type="PANTHER" id="PTHR30429:SF3">
    <property type="entry name" value="LIPOPROTEIN"/>
    <property type="match status" value="1"/>
</dbReference>
<accession>A0A1V4DI58</accession>
<dbReference type="Pfam" id="PF03180">
    <property type="entry name" value="Lipoprotein_9"/>
    <property type="match status" value="1"/>
</dbReference>
<comment type="similarity">
    <text evidence="6">Belongs to the nlpA lipoprotein family.</text>
</comment>
<keyword evidence="9" id="KW-1185">Reference proteome</keyword>
<name>A0A1V4DI58_9ENTE</name>
<comment type="caution">
    <text evidence="8">The sequence shown here is derived from an EMBL/GenBank/DDBJ whole genome shotgun (WGS) entry which is preliminary data.</text>
</comment>
<dbReference type="EMBL" id="MVAB01000001">
    <property type="protein sequence ID" value="OPF88158.1"/>
    <property type="molecule type" value="Genomic_DNA"/>
</dbReference>
<dbReference type="GO" id="GO:0016020">
    <property type="term" value="C:membrane"/>
    <property type="evidence" value="ECO:0007669"/>
    <property type="project" value="UniProtKB-SubCell"/>
</dbReference>
<evidence type="ECO:0000256" key="1">
    <source>
        <dbReference type="ARBA" id="ARBA00004635"/>
    </source>
</evidence>
<keyword evidence="2" id="KW-0732">Signal</keyword>
<dbReference type="SUPFAM" id="SSF53850">
    <property type="entry name" value="Periplasmic binding protein-like II"/>
    <property type="match status" value="1"/>
</dbReference>
<reference evidence="8 9" key="1">
    <citation type="submission" date="2017-02" db="EMBL/GenBank/DDBJ databases">
        <title>Vagococcus cremeus sp. nov., isolated from the small intestine of a marten, Martes flavigula.</title>
        <authorList>
            <person name="Tak E.J."/>
            <person name="Bae J.-W."/>
        </authorList>
    </citation>
    <scope>NUCLEOTIDE SEQUENCE [LARGE SCALE GENOMIC DNA]</scope>
    <source>
        <strain evidence="8 9">D7T301</strain>
    </source>
</reference>
<evidence type="ECO:0000313" key="9">
    <source>
        <dbReference type="Proteomes" id="UP000189970"/>
    </source>
</evidence>
<dbReference type="Gene3D" id="3.40.190.10">
    <property type="entry name" value="Periplasmic binding protein-like II"/>
    <property type="match status" value="2"/>
</dbReference>
<evidence type="ECO:0000256" key="2">
    <source>
        <dbReference type="ARBA" id="ARBA00022729"/>
    </source>
</evidence>
<evidence type="ECO:0000256" key="7">
    <source>
        <dbReference type="PIRSR" id="PIRSR002854-1"/>
    </source>
</evidence>
<dbReference type="PANTHER" id="PTHR30429">
    <property type="entry name" value="D-METHIONINE-BINDING LIPOPROTEIN METQ"/>
    <property type="match status" value="1"/>
</dbReference>
<dbReference type="InterPro" id="IPR004872">
    <property type="entry name" value="Lipoprotein_NlpA"/>
</dbReference>
<dbReference type="PROSITE" id="PS51257">
    <property type="entry name" value="PROKAR_LIPOPROTEIN"/>
    <property type="match status" value="1"/>
</dbReference>
<proteinExistence type="inferred from homology"/>
<evidence type="ECO:0000313" key="8">
    <source>
        <dbReference type="EMBL" id="OPF88158.1"/>
    </source>
</evidence>
<evidence type="ECO:0000256" key="6">
    <source>
        <dbReference type="PIRNR" id="PIRNR002854"/>
    </source>
</evidence>
<gene>
    <name evidence="8" type="ORF">BW731_08245</name>
</gene>
<evidence type="ECO:0000256" key="4">
    <source>
        <dbReference type="ARBA" id="ARBA00023139"/>
    </source>
</evidence>
<keyword evidence="5 6" id="KW-0449">Lipoprotein</keyword>
<dbReference type="RefSeq" id="WP_079347228.1">
    <property type="nucleotide sequence ID" value="NZ_MVAB01000001.1"/>
</dbReference>
<dbReference type="PIRSF" id="PIRSF002854">
    <property type="entry name" value="MetQ"/>
    <property type="match status" value="1"/>
</dbReference>
<keyword evidence="4" id="KW-0564">Palmitate</keyword>
<keyword evidence="3" id="KW-0472">Membrane</keyword>
<evidence type="ECO:0000256" key="3">
    <source>
        <dbReference type="ARBA" id="ARBA00023136"/>
    </source>
</evidence>